<evidence type="ECO:0000313" key="5">
    <source>
        <dbReference type="EMBL" id="ALP40863.1"/>
    </source>
</evidence>
<proteinExistence type="inferred from homology"/>
<dbReference type="PATRIC" id="fig|652.5.peg.4068"/>
<evidence type="ECO:0000256" key="2">
    <source>
        <dbReference type="ARBA" id="ARBA00022517"/>
    </source>
</evidence>
<dbReference type="GO" id="GO:0005096">
    <property type="term" value="F:GTPase activator activity"/>
    <property type="evidence" value="ECO:0007669"/>
    <property type="project" value="UniProtKB-KW"/>
</dbReference>
<feature type="compositionally biased region" description="Basic residues" evidence="4">
    <location>
        <begin position="1"/>
        <end position="13"/>
    </location>
</feature>
<comment type="similarity">
    <text evidence="3">Belongs to the YihI family.</text>
</comment>
<comment type="subunit">
    <text evidence="3">Interacts with Der.</text>
</comment>
<dbReference type="KEGG" id="asr:WL1483_1444"/>
<evidence type="ECO:0000256" key="1">
    <source>
        <dbReference type="ARBA" id="ARBA00022468"/>
    </source>
</evidence>
<dbReference type="Pfam" id="PF04220">
    <property type="entry name" value="YihI"/>
    <property type="match status" value="1"/>
</dbReference>
<feature type="region of interest" description="Disordered" evidence="4">
    <location>
        <begin position="145"/>
        <end position="178"/>
    </location>
</feature>
<feature type="compositionally biased region" description="Low complexity" evidence="4">
    <location>
        <begin position="71"/>
        <end position="83"/>
    </location>
</feature>
<accession>A0A0S2SGN3</accession>
<comment type="function">
    <text evidence="3">A GTPase-activating protein (GAP) that modifies Der/EngA GTPase function. May play a role in ribosome biogenesis.</text>
</comment>
<feature type="compositionally biased region" description="Basic and acidic residues" evidence="4">
    <location>
        <begin position="53"/>
        <end position="62"/>
    </location>
</feature>
<name>A0A0S2SGN3_9GAMM</name>
<keyword evidence="1 3" id="KW-0343">GTPase activation</keyword>
<dbReference type="NCBIfam" id="NF003560">
    <property type="entry name" value="PRK05244.1-1"/>
    <property type="match status" value="1"/>
</dbReference>
<evidence type="ECO:0000256" key="3">
    <source>
        <dbReference type="HAMAP-Rule" id="MF_01058"/>
    </source>
</evidence>
<dbReference type="InterPro" id="IPR007336">
    <property type="entry name" value="YihI"/>
</dbReference>
<keyword evidence="2 3" id="KW-0690">Ribosome biogenesis</keyword>
<reference evidence="5 6" key="2">
    <citation type="journal article" date="2016" name="Genome Announc.">
        <title>Complete Genome Sequence of the Highly Virulent Aeromonas schubertii Strain WL1483, Isolated from Diseased Snakehead Fish (Channa argus) in China.</title>
        <authorList>
            <person name="Liu L."/>
            <person name="Li N."/>
            <person name="Zhang D."/>
            <person name="Fu X."/>
            <person name="Shi C."/>
            <person name="Lin Q."/>
            <person name="Hao G."/>
        </authorList>
    </citation>
    <scope>NUCLEOTIDE SEQUENCE [LARGE SCALE GENOMIC DNA]</scope>
    <source>
        <strain evidence="5 6">WL1483</strain>
    </source>
</reference>
<dbReference type="AlphaFoldDB" id="A0A0S2SGN3"/>
<feature type="compositionally biased region" description="Basic and acidic residues" evidence="4">
    <location>
        <begin position="164"/>
        <end position="178"/>
    </location>
</feature>
<gene>
    <name evidence="3" type="primary">yihI</name>
    <name evidence="5" type="ORF">WL1483_1444</name>
</gene>
<dbReference type="GO" id="GO:0042254">
    <property type="term" value="P:ribosome biogenesis"/>
    <property type="evidence" value="ECO:0007669"/>
    <property type="project" value="UniProtKB-KW"/>
</dbReference>
<evidence type="ECO:0000256" key="4">
    <source>
        <dbReference type="SAM" id="MobiDB-lite"/>
    </source>
</evidence>
<dbReference type="EMBL" id="CP013067">
    <property type="protein sequence ID" value="ALP40863.1"/>
    <property type="molecule type" value="Genomic_DNA"/>
</dbReference>
<protein>
    <recommendedName>
        <fullName evidence="3">Der GTPase-activating protein YihI</fullName>
    </recommendedName>
</protein>
<dbReference type="HAMAP" id="MF_01058">
    <property type="entry name" value="GAP_YihI"/>
    <property type="match status" value="1"/>
</dbReference>
<feature type="compositionally biased region" description="Basic residues" evidence="4">
    <location>
        <begin position="27"/>
        <end position="41"/>
    </location>
</feature>
<feature type="compositionally biased region" description="Acidic residues" evidence="4">
    <location>
        <begin position="145"/>
        <end position="163"/>
    </location>
</feature>
<reference evidence="6" key="1">
    <citation type="submission" date="2015-10" db="EMBL/GenBank/DDBJ databases">
        <title>Complete Genome Sequence of Aeromonas schubertii strain WL1483.</title>
        <authorList>
            <person name="Liu L."/>
        </authorList>
    </citation>
    <scope>NUCLEOTIDE SEQUENCE [LARGE SCALE GENOMIC DNA]</scope>
    <source>
        <strain evidence="6">WL1483</strain>
    </source>
</reference>
<evidence type="ECO:0000313" key="6">
    <source>
        <dbReference type="Proteomes" id="UP000058114"/>
    </source>
</evidence>
<sequence length="178" mass="19628">MSANKPVRKPKSGGKKESQESALAGRERKRAAKRKGLKAGSRHSGTQSGGKSGKKDQKDPRIGSRKPVALVVEAAKPQAPKAAPVKEEKPLMLAPEQELAAIENDDRLNELLDRLDEGEALSPADQAWVEQMVARHQQLMEELGLVEEDEEDEAEEPATDDELWDRFLDADFKPESKP</sequence>
<dbReference type="Proteomes" id="UP000058114">
    <property type="component" value="Chromosome"/>
</dbReference>
<dbReference type="RefSeq" id="WP_060587796.1">
    <property type="nucleotide sequence ID" value="NZ_CP013067.1"/>
</dbReference>
<organism evidence="5 6">
    <name type="scientific">Aeromonas schubertii</name>
    <dbReference type="NCBI Taxonomy" id="652"/>
    <lineage>
        <taxon>Bacteria</taxon>
        <taxon>Pseudomonadati</taxon>
        <taxon>Pseudomonadota</taxon>
        <taxon>Gammaproteobacteria</taxon>
        <taxon>Aeromonadales</taxon>
        <taxon>Aeromonadaceae</taxon>
        <taxon>Aeromonas</taxon>
    </lineage>
</organism>
<feature type="region of interest" description="Disordered" evidence="4">
    <location>
        <begin position="1"/>
        <end position="91"/>
    </location>
</feature>